<protein>
    <submittedName>
        <fullName evidence="1">Twin-arginine translocation signal domain-containing protein</fullName>
    </submittedName>
</protein>
<dbReference type="EMBL" id="JBHTIS010002968">
    <property type="protein sequence ID" value="MFD1050614.1"/>
    <property type="molecule type" value="Genomic_DNA"/>
</dbReference>
<organism evidence="1 2">
    <name type="scientific">Kibdelosporangium lantanae</name>
    <dbReference type="NCBI Taxonomy" id="1497396"/>
    <lineage>
        <taxon>Bacteria</taxon>
        <taxon>Bacillati</taxon>
        <taxon>Actinomycetota</taxon>
        <taxon>Actinomycetes</taxon>
        <taxon>Pseudonocardiales</taxon>
        <taxon>Pseudonocardiaceae</taxon>
        <taxon>Kibdelosporangium</taxon>
    </lineage>
</organism>
<evidence type="ECO:0000313" key="1">
    <source>
        <dbReference type="EMBL" id="MFD1050614.1"/>
    </source>
</evidence>
<evidence type="ECO:0000313" key="2">
    <source>
        <dbReference type="Proteomes" id="UP001597045"/>
    </source>
</evidence>
<dbReference type="NCBIfam" id="TIGR01409">
    <property type="entry name" value="TAT_signal_seq"/>
    <property type="match status" value="1"/>
</dbReference>
<feature type="non-terminal residue" evidence="1">
    <location>
        <position position="25"/>
    </location>
</feature>
<name>A0ABW3MMC7_9PSEU</name>
<proteinExistence type="predicted"/>
<sequence>MDRRTLLKLSAVGVGATLLAPGVAS</sequence>
<accession>A0ABW3MMC7</accession>
<dbReference type="InterPro" id="IPR019546">
    <property type="entry name" value="TAT_signal_bac_arc"/>
</dbReference>
<gene>
    <name evidence="1" type="ORF">ACFQ1S_36355</name>
</gene>
<comment type="caution">
    <text evidence="1">The sequence shown here is derived from an EMBL/GenBank/DDBJ whole genome shotgun (WGS) entry which is preliminary data.</text>
</comment>
<reference evidence="2" key="1">
    <citation type="journal article" date="2019" name="Int. J. Syst. Evol. Microbiol.">
        <title>The Global Catalogue of Microorganisms (GCM) 10K type strain sequencing project: providing services to taxonomists for standard genome sequencing and annotation.</title>
        <authorList>
            <consortium name="The Broad Institute Genomics Platform"/>
            <consortium name="The Broad Institute Genome Sequencing Center for Infectious Disease"/>
            <person name="Wu L."/>
            <person name="Ma J."/>
        </authorList>
    </citation>
    <scope>NUCLEOTIDE SEQUENCE [LARGE SCALE GENOMIC DNA]</scope>
    <source>
        <strain evidence="2">JCM 31486</strain>
    </source>
</reference>
<dbReference type="Proteomes" id="UP001597045">
    <property type="component" value="Unassembled WGS sequence"/>
</dbReference>
<keyword evidence="2" id="KW-1185">Reference proteome</keyword>